<comment type="catalytic activity">
    <reaction evidence="2">
        <text>L-tyrosine = (E)-4-coumarate + NH4(+)</text>
        <dbReference type="Rhea" id="RHEA:24906"/>
        <dbReference type="ChEBI" id="CHEBI:12876"/>
        <dbReference type="ChEBI" id="CHEBI:28938"/>
        <dbReference type="ChEBI" id="CHEBI:58315"/>
        <dbReference type="EC" id="4.3.1.23"/>
    </reaction>
</comment>
<dbReference type="FunFam" id="1.10.275.10:FF:000005">
    <property type="entry name" value="Histidine ammonia-lyase"/>
    <property type="match status" value="1"/>
</dbReference>
<dbReference type="Proteomes" id="UP000020218">
    <property type="component" value="Unassembled WGS sequence"/>
</dbReference>
<dbReference type="PROSITE" id="PS00488">
    <property type="entry name" value="PAL_HISTIDASE"/>
    <property type="match status" value="1"/>
</dbReference>
<dbReference type="Gene3D" id="1.10.275.10">
    <property type="entry name" value="Fumarase/aspartase (N-terminal domain)"/>
    <property type="match status" value="1"/>
</dbReference>
<reference evidence="4" key="1">
    <citation type="submission" date="2014-02" db="EMBL/GenBank/DDBJ databases">
        <title>Expanding our view of genomic diversity in Candidatus Accumulibacter clades.</title>
        <authorList>
            <person name="Skennerton C.T."/>
            <person name="Barr J.J."/>
            <person name="Slater F.R."/>
            <person name="Bond P.L."/>
            <person name="Tyson G.W."/>
        </authorList>
    </citation>
    <scope>NUCLEOTIDE SEQUENCE [LARGE SCALE GENOMIC DNA]</scope>
</reference>
<dbReference type="AlphaFoldDB" id="A0A011M7E1"/>
<dbReference type="PATRIC" id="fig|1454001.3.peg.3133"/>
<evidence type="ECO:0000313" key="5">
    <source>
        <dbReference type="Proteomes" id="UP000020218"/>
    </source>
</evidence>
<dbReference type="InterPro" id="IPR022313">
    <property type="entry name" value="Phe/His_NH3-lyase_AS"/>
</dbReference>
<dbReference type="Gene3D" id="1.20.200.10">
    <property type="entry name" value="Fumarase/aspartase (Central domain)"/>
    <property type="match status" value="1"/>
</dbReference>
<proteinExistence type="predicted"/>
<dbReference type="InterPro" id="IPR008948">
    <property type="entry name" value="L-Aspartase-like"/>
</dbReference>
<dbReference type="InterPro" id="IPR024083">
    <property type="entry name" value="Fumarase/histidase_N"/>
</dbReference>
<evidence type="ECO:0000256" key="2">
    <source>
        <dbReference type="ARBA" id="ARBA00052500"/>
    </source>
</evidence>
<dbReference type="GO" id="GO:0044550">
    <property type="term" value="P:secondary metabolite biosynthetic process"/>
    <property type="evidence" value="ECO:0007669"/>
    <property type="project" value="UniProtKB-ARBA"/>
</dbReference>
<gene>
    <name evidence="4" type="primary">hutH</name>
    <name evidence="4" type="ORF">AW08_03088</name>
</gene>
<comment type="caution">
    <text evidence="4">The sequence shown here is derived from an EMBL/GenBank/DDBJ whole genome shotgun (WGS) entry which is preliminary data.</text>
</comment>
<evidence type="ECO:0000313" key="4">
    <source>
        <dbReference type="EMBL" id="EXI65568.1"/>
    </source>
</evidence>
<dbReference type="STRING" id="1454001.AW08_03088"/>
<evidence type="ECO:0000256" key="1">
    <source>
        <dbReference type="ARBA" id="ARBA00023239"/>
    </source>
</evidence>
<dbReference type="GO" id="GO:0052883">
    <property type="term" value="F:tyrosine ammonia-lyase activity"/>
    <property type="evidence" value="ECO:0007669"/>
    <property type="project" value="UniProtKB-EC"/>
</dbReference>
<dbReference type="PANTHER" id="PTHR10362">
    <property type="entry name" value="HISTIDINE AMMONIA-LYASE"/>
    <property type="match status" value="1"/>
</dbReference>
<dbReference type="EC" id="4.3.1.23" evidence="3"/>
<sequence length="519" mass="55469">MKTGPNASAKSCRVIGDDALSVRDVVDIAFCRSTVALSDDAGFTRRIDAGAEYLERLLANGGTVYGVTTGYGDSCTIAVPSDLVAELPLHLTRYHGCGLGEHLPPEAVRAVLVARLVSLAQGASGVRRVLLQRLVDLLNHDLLPCIPAEGSVGASGDLTPLSYLAATLVGERAALYRGELTTAAAAWRDLGIEPLTLAPKEGLAIMNGTAVMTGLACLAVARAEYLTRLCCRITALASLAMRGNPGHFDPRLFAVKPHAGQIEAARWIWEDIGGTSASSDAESMRLQDRYSIRCAPHVIGVARDALSWIRRDVENELNSASDNPIIDGEAGWVLHGGHFYGGHIAFAMDGLKTAVANLADLMDRQLALLVDGRYNHGLPQNLSGTVGTRAPINHGFKGVQIGSSAWTAEALKLTMPASVFSRSTECHNQDKVSLGTIAARDCLRILELTEQVAAALVLATAQAVELRFRDETPVLTANCAAFVEAVRVHSEFLDEDRPLEGDLRCTVELIRSRHWSLDA</sequence>
<dbReference type="FunFam" id="1.20.200.10:FF:000012">
    <property type="entry name" value="Tyrosine ammonia-lyase"/>
    <property type="match status" value="1"/>
</dbReference>
<dbReference type="CDD" id="cd00332">
    <property type="entry name" value="PAL-HAL"/>
    <property type="match status" value="1"/>
</dbReference>
<dbReference type="Pfam" id="PF00221">
    <property type="entry name" value="Lyase_aromatic"/>
    <property type="match status" value="1"/>
</dbReference>
<keyword evidence="5" id="KW-1185">Reference proteome</keyword>
<dbReference type="EMBL" id="JFAX01000021">
    <property type="protein sequence ID" value="EXI65568.1"/>
    <property type="molecule type" value="Genomic_DNA"/>
</dbReference>
<name>A0A011M7E1_9PROT</name>
<keyword evidence="1 4" id="KW-0456">Lyase</keyword>
<organism evidence="4 5">
    <name type="scientific">Candidatus Accumulibacter adjunctus</name>
    <dbReference type="NCBI Taxonomy" id="1454001"/>
    <lineage>
        <taxon>Bacteria</taxon>
        <taxon>Pseudomonadati</taxon>
        <taxon>Pseudomonadota</taxon>
        <taxon>Betaproteobacteria</taxon>
        <taxon>Candidatus Accumulibacter</taxon>
    </lineage>
</organism>
<dbReference type="SUPFAM" id="SSF48557">
    <property type="entry name" value="L-aspartase-like"/>
    <property type="match status" value="1"/>
</dbReference>
<evidence type="ECO:0000256" key="3">
    <source>
        <dbReference type="ARBA" id="ARBA00066365"/>
    </source>
</evidence>
<accession>A0A011M7E1</accession>
<protein>
    <recommendedName>
        <fullName evidence="3">tyrosine ammonia-lyase</fullName>
        <ecNumber evidence="3">4.3.1.23</ecNumber>
    </recommendedName>
</protein>
<dbReference type="InterPro" id="IPR001106">
    <property type="entry name" value="Aromatic_Lyase"/>
</dbReference>